<reference evidence="1 2" key="1">
    <citation type="submission" date="2021-06" db="EMBL/GenBank/DDBJ databases">
        <title>Genome sequence of Babesia caballi.</title>
        <authorList>
            <person name="Yamagishi J."/>
            <person name="Kidaka T."/>
            <person name="Ochi A."/>
        </authorList>
    </citation>
    <scope>NUCLEOTIDE SEQUENCE [LARGE SCALE GENOMIC DNA]</scope>
    <source>
        <strain evidence="1">USDA-D6B2</strain>
    </source>
</reference>
<organism evidence="1 2">
    <name type="scientific">Babesia caballi</name>
    <dbReference type="NCBI Taxonomy" id="5871"/>
    <lineage>
        <taxon>Eukaryota</taxon>
        <taxon>Sar</taxon>
        <taxon>Alveolata</taxon>
        <taxon>Apicomplexa</taxon>
        <taxon>Aconoidasida</taxon>
        <taxon>Piroplasmida</taxon>
        <taxon>Babesiidae</taxon>
        <taxon>Babesia</taxon>
    </lineage>
</organism>
<evidence type="ECO:0000313" key="2">
    <source>
        <dbReference type="Proteomes" id="UP001497744"/>
    </source>
</evidence>
<accession>A0AAV4M135</accession>
<keyword evidence="2" id="KW-1185">Reference proteome</keyword>
<dbReference type="GeneID" id="94197076"/>
<evidence type="ECO:0000313" key="1">
    <source>
        <dbReference type="EMBL" id="GIX65595.1"/>
    </source>
</evidence>
<name>A0AAV4M135_BABCB</name>
<protein>
    <submittedName>
        <fullName evidence="1">Diaminopimelate decarboxylase</fullName>
    </submittedName>
</protein>
<dbReference type="Proteomes" id="UP001497744">
    <property type="component" value="Unassembled WGS sequence"/>
</dbReference>
<dbReference type="RefSeq" id="XP_067717664.1">
    <property type="nucleotide sequence ID" value="XM_067861563.1"/>
</dbReference>
<dbReference type="EMBL" id="BPLF01000005">
    <property type="protein sequence ID" value="GIX65595.1"/>
    <property type="molecule type" value="Genomic_DNA"/>
</dbReference>
<dbReference type="AlphaFoldDB" id="A0AAV4M135"/>
<gene>
    <name evidence="1" type="ORF">BcabD6B2_50300</name>
</gene>
<proteinExistence type="predicted"/>
<sequence>MTVFAICAAASKAASEPSSRGHVPCVKAGVDTAQAPVQRIRHQLKRQLPHTQLRLPHLVALRRDCGFHRGTQLHQAPEDLREHPGHVGHHLDALVFLEHHRGETDVELLDDGGVQRVEVQQQYEVVVQPGDGLQHQPALVGLLLLVTLLLLVHGADCVFVEPLEVVVDDVLRLVEFVEEQKVVALRTRALHAAAPQVACDVGEFLGQRQRLQLDEQVERVERAVGVGVHQHEQLLHGVRAEALGDFLHVEGILAVQDIVFQCGRIYKVCDAADEVVVAPIVVQFLGQQARVAKDPSGVEGVTVLFRCPHPREGDAQRYVEHVATLQQYLGYVLRQVVPNHDVGVDELEVFHEVGQQPSLLLEDAEVRSLFQKRHNLTGPRLLVHLPDTDVEVLRIQLFYICGVNLEILVKHHCDLQHLLVRRRQEHSLDRHSRDAELRRREHIAFPFVPQFNLFVGRHLQFELARGQSVRRRLRVYESQPRGALDFALDLQGV</sequence>
<comment type="caution">
    <text evidence="1">The sequence shown here is derived from an EMBL/GenBank/DDBJ whole genome shotgun (WGS) entry which is preliminary data.</text>
</comment>